<dbReference type="Proteomes" id="UP000216752">
    <property type="component" value="Chromosome"/>
</dbReference>
<reference evidence="8" key="1">
    <citation type="submission" date="2024-05" db="EMBL/GenBank/DDBJ databases">
        <title>Isolation and characterization of Sporomusa carbonis sp. nov., a carboxydotrophic hydrogenogen in the genus of Sporomusa isolated from a charcoal burning pile.</title>
        <authorList>
            <person name="Boeer T."/>
            <person name="Rosenbaum F."/>
            <person name="Eysell L."/>
            <person name="Mueller V."/>
            <person name="Daniel R."/>
            <person name="Poehlein A."/>
        </authorList>
    </citation>
    <scope>NUCLEOTIDE SEQUENCE [LARGE SCALE GENOMIC DNA]</scope>
    <source>
        <strain evidence="8">DSM 10669</strain>
    </source>
</reference>
<gene>
    <name evidence="8" type="primary">glnH_1</name>
    <name evidence="8" type="ORF">SPSIL_000660</name>
</gene>
<comment type="subcellular location">
    <subcellularLocation>
        <location evidence="1">Cell envelope</location>
    </subcellularLocation>
</comment>
<evidence type="ECO:0000256" key="3">
    <source>
        <dbReference type="ARBA" id="ARBA00022729"/>
    </source>
</evidence>
<dbReference type="PROSITE" id="PS01039">
    <property type="entry name" value="SBP_BACTERIAL_3"/>
    <property type="match status" value="1"/>
</dbReference>
<dbReference type="SMART" id="SM00062">
    <property type="entry name" value="PBPb"/>
    <property type="match status" value="1"/>
</dbReference>
<evidence type="ECO:0000256" key="2">
    <source>
        <dbReference type="ARBA" id="ARBA00010333"/>
    </source>
</evidence>
<feature type="chain" id="PRO_5045664065" evidence="5">
    <location>
        <begin position="22"/>
        <end position="258"/>
    </location>
</feature>
<evidence type="ECO:0000256" key="4">
    <source>
        <dbReference type="RuleBase" id="RU003744"/>
    </source>
</evidence>
<dbReference type="PANTHER" id="PTHR35936:SF17">
    <property type="entry name" value="ARGININE-BINDING EXTRACELLULAR PROTEIN ARTP"/>
    <property type="match status" value="1"/>
</dbReference>
<evidence type="ECO:0000256" key="1">
    <source>
        <dbReference type="ARBA" id="ARBA00004196"/>
    </source>
</evidence>
<dbReference type="Gene3D" id="3.40.190.10">
    <property type="entry name" value="Periplasmic binding protein-like II"/>
    <property type="match status" value="2"/>
</dbReference>
<dbReference type="SMART" id="SM00079">
    <property type="entry name" value="PBPe"/>
    <property type="match status" value="1"/>
</dbReference>
<keyword evidence="3 5" id="KW-0732">Signal</keyword>
<dbReference type="CDD" id="cd13624">
    <property type="entry name" value="PBP2_Arg_Lys_His"/>
    <property type="match status" value="1"/>
</dbReference>
<feature type="domain" description="Solute-binding protein family 3/N-terminal" evidence="6">
    <location>
        <begin position="35"/>
        <end position="256"/>
    </location>
</feature>
<evidence type="ECO:0000259" key="6">
    <source>
        <dbReference type="SMART" id="SM00062"/>
    </source>
</evidence>
<dbReference type="PANTHER" id="PTHR35936">
    <property type="entry name" value="MEMBRANE-BOUND LYTIC MUREIN TRANSGLYCOSYLASE F"/>
    <property type="match status" value="1"/>
</dbReference>
<dbReference type="SUPFAM" id="SSF53850">
    <property type="entry name" value="Periplasmic binding protein-like II"/>
    <property type="match status" value="1"/>
</dbReference>
<dbReference type="InterPro" id="IPR001638">
    <property type="entry name" value="Solute-binding_3/MltF_N"/>
</dbReference>
<evidence type="ECO:0000313" key="8">
    <source>
        <dbReference type="EMBL" id="XFO63979.1"/>
    </source>
</evidence>
<evidence type="ECO:0000256" key="5">
    <source>
        <dbReference type="SAM" id="SignalP"/>
    </source>
</evidence>
<evidence type="ECO:0000259" key="7">
    <source>
        <dbReference type="SMART" id="SM00079"/>
    </source>
</evidence>
<organism evidence="8 9">
    <name type="scientific">Sporomusa silvacetica DSM 10669</name>
    <dbReference type="NCBI Taxonomy" id="1123289"/>
    <lineage>
        <taxon>Bacteria</taxon>
        <taxon>Bacillati</taxon>
        <taxon>Bacillota</taxon>
        <taxon>Negativicutes</taxon>
        <taxon>Selenomonadales</taxon>
        <taxon>Sporomusaceae</taxon>
        <taxon>Sporomusa</taxon>
    </lineage>
</organism>
<dbReference type="InterPro" id="IPR018313">
    <property type="entry name" value="SBP_3_CS"/>
</dbReference>
<feature type="domain" description="Ionotropic glutamate receptor C-terminal" evidence="7">
    <location>
        <begin position="35"/>
        <end position="255"/>
    </location>
</feature>
<dbReference type="Pfam" id="PF00497">
    <property type="entry name" value="SBP_bac_3"/>
    <property type="match status" value="1"/>
</dbReference>
<sequence length="258" mass="27995">MLKRWMAFASLILLVLTLSLAGCGGNQSAQPAAKVLKVGAEATFPPFEFQDEKSKEYAGFDVDIMKAIGKQMGLEVQIVNTGFDGLIPALEGSQIDAIASAMTITDERAKRVNFSKPYYKSGLSIVVKSDNVTINNFKELEGKRIAVQIGTTGAEAVKKIKDAKVREYNSASEAYLELKAGGADAVVNDLPVNEYYLAKGGSKDAKLVGEILNAEEYGIAVAKKNTELAGKINKALDEIKQNGEYARIYEQWFGKKPQ</sequence>
<proteinExistence type="inferred from homology"/>
<feature type="signal peptide" evidence="5">
    <location>
        <begin position="1"/>
        <end position="21"/>
    </location>
</feature>
<dbReference type="RefSeq" id="WP_094603043.1">
    <property type="nucleotide sequence ID" value="NZ_CP155573.1"/>
</dbReference>
<dbReference type="InterPro" id="IPR001320">
    <property type="entry name" value="Iontro_rcpt_C"/>
</dbReference>
<comment type="similarity">
    <text evidence="2 4">Belongs to the bacterial solute-binding protein 3 family.</text>
</comment>
<evidence type="ECO:0000313" key="9">
    <source>
        <dbReference type="Proteomes" id="UP000216752"/>
    </source>
</evidence>
<name>A0ABZ3IE62_9FIRM</name>
<dbReference type="PROSITE" id="PS51257">
    <property type="entry name" value="PROKAR_LIPOPROTEIN"/>
    <property type="match status" value="1"/>
</dbReference>
<protein>
    <submittedName>
        <fullName evidence="8">Glutamine-binding periplasmic protein</fullName>
    </submittedName>
</protein>
<keyword evidence="9" id="KW-1185">Reference proteome</keyword>
<accession>A0ABZ3IE62</accession>
<dbReference type="EMBL" id="CP155573">
    <property type="protein sequence ID" value="XFO63979.1"/>
    <property type="molecule type" value="Genomic_DNA"/>
</dbReference>